<accession>A0A9D2IGK4</accession>
<dbReference type="EMBL" id="DXCH01000301">
    <property type="protein sequence ID" value="HIZ08499.1"/>
    <property type="molecule type" value="Genomic_DNA"/>
</dbReference>
<comment type="caution">
    <text evidence="1">The sequence shown here is derived from an EMBL/GenBank/DDBJ whole genome shotgun (WGS) entry which is preliminary data.</text>
</comment>
<proteinExistence type="predicted"/>
<evidence type="ECO:0000313" key="1">
    <source>
        <dbReference type="EMBL" id="HIZ08499.1"/>
    </source>
</evidence>
<sequence length="204" mass="24160">MRKELEYFQIENAYGGSQDWFGDPMMKLGGCGAVTACDCCIYFDLYKGTSLYPYDKTKLTKNDYVRFGMKMKPFLRPRWSGIDRLELYTEGLRKYFDSISDDSLILTEFSGENSVQNGVKMLKYQIDNGFPVPFLLLKHRERFYRDYEWHWFLFTGYEIYEDSCMAKAVTYGSWQWLDFNDLWNTGYARKGGMICCSLKERSDR</sequence>
<gene>
    <name evidence="1" type="ORF">IAA08_11275</name>
</gene>
<name>A0A9D2IGK4_9FIRM</name>
<reference evidence="1" key="1">
    <citation type="journal article" date="2021" name="PeerJ">
        <title>Extensive microbial diversity within the chicken gut microbiome revealed by metagenomics and culture.</title>
        <authorList>
            <person name="Gilroy R."/>
            <person name="Ravi A."/>
            <person name="Getino M."/>
            <person name="Pursley I."/>
            <person name="Horton D.L."/>
            <person name="Alikhan N.F."/>
            <person name="Baker D."/>
            <person name="Gharbi K."/>
            <person name="Hall N."/>
            <person name="Watson M."/>
            <person name="Adriaenssens E.M."/>
            <person name="Foster-Nyarko E."/>
            <person name="Jarju S."/>
            <person name="Secka A."/>
            <person name="Antonio M."/>
            <person name="Oren A."/>
            <person name="Chaudhuri R.R."/>
            <person name="La Ragione R."/>
            <person name="Hildebrand F."/>
            <person name="Pallen M.J."/>
        </authorList>
    </citation>
    <scope>NUCLEOTIDE SEQUENCE</scope>
    <source>
        <strain evidence="1">CHK192-9172</strain>
    </source>
</reference>
<dbReference type="Proteomes" id="UP000824024">
    <property type="component" value="Unassembled WGS sequence"/>
</dbReference>
<dbReference type="AlphaFoldDB" id="A0A9D2IGK4"/>
<organism evidence="1 2">
    <name type="scientific">Candidatus Eubacterium avistercoris</name>
    <dbReference type="NCBI Taxonomy" id="2838567"/>
    <lineage>
        <taxon>Bacteria</taxon>
        <taxon>Bacillati</taxon>
        <taxon>Bacillota</taxon>
        <taxon>Clostridia</taxon>
        <taxon>Eubacteriales</taxon>
        <taxon>Eubacteriaceae</taxon>
        <taxon>Eubacterium</taxon>
    </lineage>
</organism>
<reference evidence="1" key="2">
    <citation type="submission" date="2021-04" db="EMBL/GenBank/DDBJ databases">
        <authorList>
            <person name="Gilroy R."/>
        </authorList>
    </citation>
    <scope>NUCLEOTIDE SEQUENCE</scope>
    <source>
        <strain evidence="1">CHK192-9172</strain>
    </source>
</reference>
<protein>
    <submittedName>
        <fullName evidence="1">Uncharacterized protein</fullName>
    </submittedName>
</protein>
<evidence type="ECO:0000313" key="2">
    <source>
        <dbReference type="Proteomes" id="UP000824024"/>
    </source>
</evidence>